<dbReference type="EMBL" id="LWDF02000016">
    <property type="protein sequence ID" value="KAE8260194.1"/>
    <property type="molecule type" value="Genomic_DNA"/>
</dbReference>
<evidence type="ECO:0000259" key="8">
    <source>
        <dbReference type="PROSITE" id="PS00498"/>
    </source>
</evidence>
<dbReference type="GO" id="GO:0046872">
    <property type="term" value="F:metal ion binding"/>
    <property type="evidence" value="ECO:0007669"/>
    <property type="project" value="UniProtKB-KW"/>
</dbReference>
<comment type="caution">
    <text evidence="9">The sequence shown here is derived from an EMBL/GenBank/DDBJ whole genome shotgun (WGS) entry which is preliminary data.</text>
</comment>
<dbReference type="PANTHER" id="PTHR11474:SF76">
    <property type="entry name" value="SHKT DOMAIN-CONTAINING PROTEIN"/>
    <property type="match status" value="1"/>
</dbReference>
<dbReference type="Pfam" id="PF00264">
    <property type="entry name" value="Tyrosinase"/>
    <property type="match status" value="1"/>
</dbReference>
<comment type="similarity">
    <text evidence="1">Belongs to the tyrosinase family.</text>
</comment>
<protein>
    <recommendedName>
        <fullName evidence="2">tyrosinase</fullName>
        <ecNumber evidence="2">1.14.18.1</ecNumber>
    </recommendedName>
</protein>
<dbReference type="AlphaFoldDB" id="A0A177TSF4"/>
<reference evidence="9" key="2">
    <citation type="journal article" date="2019" name="IMA Fungus">
        <title>Genome sequencing and comparison of five Tilletia species to identify candidate genes for the detection of regulated species infecting wheat.</title>
        <authorList>
            <person name="Nguyen H.D.T."/>
            <person name="Sultana T."/>
            <person name="Kesanakurti P."/>
            <person name="Hambleton S."/>
        </authorList>
    </citation>
    <scope>NUCLEOTIDE SEQUENCE</scope>
    <source>
        <strain evidence="9">DAOMC 236416</strain>
    </source>
</reference>
<gene>
    <name evidence="9" type="ORF">A4X13_0g506</name>
</gene>
<evidence type="ECO:0000256" key="5">
    <source>
        <dbReference type="ARBA" id="ARBA00023101"/>
    </source>
</evidence>
<dbReference type="PRINTS" id="PR00092">
    <property type="entry name" value="TYROSINASE"/>
</dbReference>
<evidence type="ECO:0000256" key="1">
    <source>
        <dbReference type="ARBA" id="ARBA00009928"/>
    </source>
</evidence>
<sequence length="523" mass="58087">MESIFATRKNIRSISPKESDDLVRAFAAIQKLDPRDPDSFFTIAGYHGEPFRGAGYNSSAWWGGYCNHGNVLFPTWHRGYCMRIEKALQRQVSGAALHYWDETEAETLEKGIPSIFTDRSYTYNDTGETIPNPLFSYKFQTQITDRLISIPDYNYSKAAGYETTRYPFSGLVGTEEDRINTSAHNSKMGTPGDPEPTKMLNDNVTTWLTKSSFINSEGKRVEAGIRDKFVHCLNAPNYTVFSNSTSAVRWNDDHEGESGYQTVVPIEGPHNSMHLALGGFSMPNASRDQIADANGDMGENDTASFDPIFYFHHSFIDLQFWRWQQKHNQTESLEVIDGYPGTNSVDSQGPTAGVAGGTWLTLDSPLDPFKNPHDSSKAMTSRDVIDITKLGYAYEYKESLQAGKPHGPSPVLSVGGINRAAIGGSFLISAWATLESGEKVLVGTEAVLSRWHTAECKNCQNHLEVRTHILLDGWTKKEAEKADKSGFEIVLHTRNQQASRAPKGGLGQVAPKPRYTLHTAHLD</sequence>
<keyword evidence="3" id="KW-0479">Metal-binding</keyword>
<dbReference type="Proteomes" id="UP000077521">
    <property type="component" value="Unassembled WGS sequence"/>
</dbReference>
<evidence type="ECO:0000313" key="10">
    <source>
        <dbReference type="Proteomes" id="UP000077521"/>
    </source>
</evidence>
<comment type="catalytic activity">
    <reaction evidence="7">
        <text>L-tyrosine + O2 = L-dopaquinone + H2O</text>
        <dbReference type="Rhea" id="RHEA:18117"/>
        <dbReference type="ChEBI" id="CHEBI:15377"/>
        <dbReference type="ChEBI" id="CHEBI:15379"/>
        <dbReference type="ChEBI" id="CHEBI:57924"/>
        <dbReference type="ChEBI" id="CHEBI:58315"/>
        <dbReference type="EC" id="1.14.18.1"/>
    </reaction>
</comment>
<name>A0A177TSF4_9BASI</name>
<evidence type="ECO:0000256" key="2">
    <source>
        <dbReference type="ARBA" id="ARBA00011906"/>
    </source>
</evidence>
<dbReference type="GO" id="GO:0004503">
    <property type="term" value="F:tyrosinase activity"/>
    <property type="evidence" value="ECO:0007669"/>
    <property type="project" value="UniProtKB-EC"/>
</dbReference>
<reference evidence="9" key="1">
    <citation type="submission" date="2016-04" db="EMBL/GenBank/DDBJ databases">
        <authorList>
            <person name="Nguyen H.D."/>
            <person name="Samba Siva P."/>
            <person name="Cullis J."/>
            <person name="Levesque C.A."/>
            <person name="Hambleton S."/>
        </authorList>
    </citation>
    <scope>NUCLEOTIDE SEQUENCE</scope>
    <source>
        <strain evidence="9">DAOMC 236416</strain>
    </source>
</reference>
<evidence type="ECO:0000256" key="4">
    <source>
        <dbReference type="ARBA" id="ARBA00023008"/>
    </source>
</evidence>
<dbReference type="SMR" id="A0A177TSF4"/>
<dbReference type="PROSITE" id="PS00498">
    <property type="entry name" value="TYROSINASE_2"/>
    <property type="match status" value="1"/>
</dbReference>
<dbReference type="Gene3D" id="1.10.1280.10">
    <property type="entry name" value="Di-copper center containing domain from catechol oxidase"/>
    <property type="match status" value="1"/>
</dbReference>
<dbReference type="InterPro" id="IPR002227">
    <property type="entry name" value="Tyrosinase_Cu-bd"/>
</dbReference>
<keyword evidence="4" id="KW-0186">Copper</keyword>
<dbReference type="SUPFAM" id="SSF48056">
    <property type="entry name" value="Di-copper centre-containing domain"/>
    <property type="match status" value="1"/>
</dbReference>
<evidence type="ECO:0000256" key="7">
    <source>
        <dbReference type="ARBA" id="ARBA00048881"/>
    </source>
</evidence>
<keyword evidence="10" id="KW-1185">Reference proteome</keyword>
<dbReference type="GO" id="GO:0042438">
    <property type="term" value="P:melanin biosynthetic process"/>
    <property type="evidence" value="ECO:0007669"/>
    <property type="project" value="UniProtKB-KW"/>
</dbReference>
<comment type="catalytic activity">
    <reaction evidence="6">
        <text>2 L-dopa + O2 = 2 L-dopaquinone + 2 H2O</text>
        <dbReference type="Rhea" id="RHEA:34287"/>
        <dbReference type="ChEBI" id="CHEBI:15377"/>
        <dbReference type="ChEBI" id="CHEBI:15379"/>
        <dbReference type="ChEBI" id="CHEBI:57504"/>
        <dbReference type="ChEBI" id="CHEBI:57924"/>
        <dbReference type="EC" id="1.14.18.1"/>
    </reaction>
</comment>
<accession>A0A177TSF4</accession>
<evidence type="ECO:0000256" key="3">
    <source>
        <dbReference type="ARBA" id="ARBA00022723"/>
    </source>
</evidence>
<dbReference type="InterPro" id="IPR050316">
    <property type="entry name" value="Tyrosinase/Hemocyanin"/>
</dbReference>
<dbReference type="InterPro" id="IPR008922">
    <property type="entry name" value="Di-copper_centre_dom_sf"/>
</dbReference>
<evidence type="ECO:0000313" key="9">
    <source>
        <dbReference type="EMBL" id="KAE8260194.1"/>
    </source>
</evidence>
<keyword evidence="5" id="KW-0470">Melanin biosynthesis</keyword>
<evidence type="ECO:0000256" key="6">
    <source>
        <dbReference type="ARBA" id="ARBA00048233"/>
    </source>
</evidence>
<proteinExistence type="inferred from homology"/>
<organism evidence="9 10">
    <name type="scientific">Tilletia indica</name>
    <dbReference type="NCBI Taxonomy" id="43049"/>
    <lineage>
        <taxon>Eukaryota</taxon>
        <taxon>Fungi</taxon>
        <taxon>Dikarya</taxon>
        <taxon>Basidiomycota</taxon>
        <taxon>Ustilaginomycotina</taxon>
        <taxon>Exobasidiomycetes</taxon>
        <taxon>Tilletiales</taxon>
        <taxon>Tilletiaceae</taxon>
        <taxon>Tilletia</taxon>
    </lineage>
</organism>
<dbReference type="EC" id="1.14.18.1" evidence="2"/>
<dbReference type="PANTHER" id="PTHR11474">
    <property type="entry name" value="TYROSINASE FAMILY MEMBER"/>
    <property type="match status" value="1"/>
</dbReference>
<feature type="domain" description="Tyrosinase copper-binding" evidence="8">
    <location>
        <begin position="306"/>
        <end position="317"/>
    </location>
</feature>